<protein>
    <submittedName>
        <fullName evidence="2">Uncharacterized protein</fullName>
    </submittedName>
</protein>
<feature type="transmembrane region" description="Helical" evidence="1">
    <location>
        <begin position="98"/>
        <end position="119"/>
    </location>
</feature>
<evidence type="ECO:0000313" key="3">
    <source>
        <dbReference type="Proteomes" id="UP000807469"/>
    </source>
</evidence>
<feature type="transmembrane region" description="Helical" evidence="1">
    <location>
        <begin position="215"/>
        <end position="238"/>
    </location>
</feature>
<evidence type="ECO:0000256" key="1">
    <source>
        <dbReference type="SAM" id="Phobius"/>
    </source>
</evidence>
<proteinExistence type="predicted"/>
<dbReference type="AlphaFoldDB" id="A0A9P6CTD1"/>
<feature type="transmembrane region" description="Helical" evidence="1">
    <location>
        <begin position="20"/>
        <end position="42"/>
    </location>
</feature>
<feature type="transmembrane region" description="Helical" evidence="1">
    <location>
        <begin position="131"/>
        <end position="156"/>
    </location>
</feature>
<dbReference type="OrthoDB" id="3265004at2759"/>
<feature type="transmembrane region" description="Helical" evidence="1">
    <location>
        <begin position="49"/>
        <end position="71"/>
    </location>
</feature>
<dbReference type="EMBL" id="MU155594">
    <property type="protein sequence ID" value="KAF9471984.1"/>
    <property type="molecule type" value="Genomic_DNA"/>
</dbReference>
<feature type="transmembrane region" description="Helical" evidence="1">
    <location>
        <begin position="176"/>
        <end position="195"/>
    </location>
</feature>
<sequence>MSDMSSIEKTYISNILNASIFQALLMGIYTVVYFGTMYIYFTKYSFKRYLVPATVTIIYLCNVVECGIQWYSTKWQFIDNGDTRDTVFMALFTYPSRLVVPANVLNIVVLVLSDGLLIWRCFNVWNRSFRVISVPVFLAFAEGALLLSQTIGLAVIQNSPNYPSMVGKFNSVAATGFVIAACTTLVTTTLIAYRINSFLKLQEMSRRRFAHIVDIVVQSGLVYSMSIVLYAATVIMNAVTAGHVNTLQFEFENWVQTFAFYVSGISTTIMVARVAMLTDDTNLSTSVHLSGLQFGAQTTIHASSDRVSVDTPGFDNSMDRIPSAELEKVQVSKAESISIQNV</sequence>
<keyword evidence="1" id="KW-0812">Transmembrane</keyword>
<dbReference type="Proteomes" id="UP000807469">
    <property type="component" value="Unassembled WGS sequence"/>
</dbReference>
<keyword evidence="1" id="KW-1133">Transmembrane helix</keyword>
<organism evidence="2 3">
    <name type="scientific">Pholiota conissans</name>
    <dbReference type="NCBI Taxonomy" id="109636"/>
    <lineage>
        <taxon>Eukaryota</taxon>
        <taxon>Fungi</taxon>
        <taxon>Dikarya</taxon>
        <taxon>Basidiomycota</taxon>
        <taxon>Agaricomycotina</taxon>
        <taxon>Agaricomycetes</taxon>
        <taxon>Agaricomycetidae</taxon>
        <taxon>Agaricales</taxon>
        <taxon>Agaricineae</taxon>
        <taxon>Strophariaceae</taxon>
        <taxon>Pholiota</taxon>
    </lineage>
</organism>
<accession>A0A9P6CTD1</accession>
<feature type="transmembrane region" description="Helical" evidence="1">
    <location>
        <begin position="258"/>
        <end position="276"/>
    </location>
</feature>
<evidence type="ECO:0000313" key="2">
    <source>
        <dbReference type="EMBL" id="KAF9471984.1"/>
    </source>
</evidence>
<gene>
    <name evidence="2" type="ORF">BDN70DRAFT_925900</name>
</gene>
<reference evidence="2" key="1">
    <citation type="submission" date="2020-11" db="EMBL/GenBank/DDBJ databases">
        <authorList>
            <consortium name="DOE Joint Genome Institute"/>
            <person name="Ahrendt S."/>
            <person name="Riley R."/>
            <person name="Andreopoulos W."/>
            <person name="Labutti K."/>
            <person name="Pangilinan J."/>
            <person name="Ruiz-Duenas F.J."/>
            <person name="Barrasa J.M."/>
            <person name="Sanchez-Garcia M."/>
            <person name="Camarero S."/>
            <person name="Miyauchi S."/>
            <person name="Serrano A."/>
            <person name="Linde D."/>
            <person name="Babiker R."/>
            <person name="Drula E."/>
            <person name="Ayuso-Fernandez I."/>
            <person name="Pacheco R."/>
            <person name="Padilla G."/>
            <person name="Ferreira P."/>
            <person name="Barriuso J."/>
            <person name="Kellner H."/>
            <person name="Castanera R."/>
            <person name="Alfaro M."/>
            <person name="Ramirez L."/>
            <person name="Pisabarro A.G."/>
            <person name="Kuo A."/>
            <person name="Tritt A."/>
            <person name="Lipzen A."/>
            <person name="He G."/>
            <person name="Yan M."/>
            <person name="Ng V."/>
            <person name="Cullen D."/>
            <person name="Martin F."/>
            <person name="Rosso M.-N."/>
            <person name="Henrissat B."/>
            <person name="Hibbett D."/>
            <person name="Martinez A.T."/>
            <person name="Grigoriev I.V."/>
        </authorList>
    </citation>
    <scope>NUCLEOTIDE SEQUENCE</scope>
    <source>
        <strain evidence="2">CIRM-BRFM 674</strain>
    </source>
</reference>
<name>A0A9P6CTD1_9AGAR</name>
<keyword evidence="3" id="KW-1185">Reference proteome</keyword>
<keyword evidence="1" id="KW-0472">Membrane</keyword>
<comment type="caution">
    <text evidence="2">The sequence shown here is derived from an EMBL/GenBank/DDBJ whole genome shotgun (WGS) entry which is preliminary data.</text>
</comment>